<evidence type="ECO:0000313" key="2">
    <source>
        <dbReference type="EMBL" id="MFC4336903.1"/>
    </source>
</evidence>
<gene>
    <name evidence="2" type="ORF">ACFPET_17005</name>
</gene>
<comment type="caution">
    <text evidence="2">The sequence shown here is derived from an EMBL/GenBank/DDBJ whole genome shotgun (WGS) entry which is preliminary data.</text>
</comment>
<dbReference type="RefSeq" id="WP_380623313.1">
    <property type="nucleotide sequence ID" value="NZ_JBHSDK010000024.1"/>
</dbReference>
<dbReference type="EMBL" id="JBHSDK010000024">
    <property type="protein sequence ID" value="MFC4336903.1"/>
    <property type="molecule type" value="Genomic_DNA"/>
</dbReference>
<keyword evidence="1" id="KW-1133">Transmembrane helix</keyword>
<proteinExistence type="predicted"/>
<dbReference type="Proteomes" id="UP001595823">
    <property type="component" value="Unassembled WGS sequence"/>
</dbReference>
<evidence type="ECO:0000313" key="3">
    <source>
        <dbReference type="Proteomes" id="UP001595823"/>
    </source>
</evidence>
<name>A0ABV8U2N6_9ACTN</name>
<sequence length="62" mass="6534">MITLIARSGMVMGVLLALLGGLSAWYHPAGSAEFTLSAATCGLGVFLLIVCVISILIERKRQ</sequence>
<keyword evidence="1" id="KW-0472">Membrane</keyword>
<accession>A0ABV8U2N6</accession>
<evidence type="ECO:0000256" key="1">
    <source>
        <dbReference type="SAM" id="Phobius"/>
    </source>
</evidence>
<organism evidence="2 3">
    <name type="scientific">Salininema proteolyticum</name>
    <dbReference type="NCBI Taxonomy" id="1607685"/>
    <lineage>
        <taxon>Bacteria</taxon>
        <taxon>Bacillati</taxon>
        <taxon>Actinomycetota</taxon>
        <taxon>Actinomycetes</taxon>
        <taxon>Glycomycetales</taxon>
        <taxon>Glycomycetaceae</taxon>
        <taxon>Salininema</taxon>
    </lineage>
</organism>
<protein>
    <submittedName>
        <fullName evidence="2">Uncharacterized protein</fullName>
    </submittedName>
</protein>
<feature type="transmembrane region" description="Helical" evidence="1">
    <location>
        <begin position="34"/>
        <end position="57"/>
    </location>
</feature>
<reference evidence="3" key="1">
    <citation type="journal article" date="2019" name="Int. J. Syst. Evol. Microbiol.">
        <title>The Global Catalogue of Microorganisms (GCM) 10K type strain sequencing project: providing services to taxonomists for standard genome sequencing and annotation.</title>
        <authorList>
            <consortium name="The Broad Institute Genomics Platform"/>
            <consortium name="The Broad Institute Genome Sequencing Center for Infectious Disease"/>
            <person name="Wu L."/>
            <person name="Ma J."/>
        </authorList>
    </citation>
    <scope>NUCLEOTIDE SEQUENCE [LARGE SCALE GENOMIC DNA]</scope>
    <source>
        <strain evidence="3">IBRC-M 10908</strain>
    </source>
</reference>
<keyword evidence="3" id="KW-1185">Reference proteome</keyword>
<keyword evidence="1" id="KW-0812">Transmembrane</keyword>